<dbReference type="AlphaFoldDB" id="A0A5B1LN69"/>
<organism evidence="4 5">
    <name type="scientific">Nocardioides humilatus</name>
    <dbReference type="NCBI Taxonomy" id="2607660"/>
    <lineage>
        <taxon>Bacteria</taxon>
        <taxon>Bacillati</taxon>
        <taxon>Actinomycetota</taxon>
        <taxon>Actinomycetes</taxon>
        <taxon>Propionibacteriales</taxon>
        <taxon>Nocardioidaceae</taxon>
        <taxon>Nocardioides</taxon>
    </lineage>
</organism>
<evidence type="ECO:0000313" key="4">
    <source>
        <dbReference type="EMBL" id="KAA1421079.1"/>
    </source>
</evidence>
<keyword evidence="2" id="KW-0812">Transmembrane</keyword>
<dbReference type="Gene3D" id="3.60.10.10">
    <property type="entry name" value="Endonuclease/exonuclease/phosphatase"/>
    <property type="match status" value="1"/>
</dbReference>
<dbReference type="SUPFAM" id="SSF56219">
    <property type="entry name" value="DNase I-like"/>
    <property type="match status" value="1"/>
</dbReference>
<evidence type="ECO:0000256" key="1">
    <source>
        <dbReference type="SAM" id="MobiDB-lite"/>
    </source>
</evidence>
<dbReference type="InterPro" id="IPR005135">
    <property type="entry name" value="Endo/exonuclease/phosphatase"/>
</dbReference>
<feature type="region of interest" description="Disordered" evidence="1">
    <location>
        <begin position="39"/>
        <end position="91"/>
    </location>
</feature>
<evidence type="ECO:0000256" key="2">
    <source>
        <dbReference type="SAM" id="Phobius"/>
    </source>
</evidence>
<comment type="caution">
    <text evidence="4">The sequence shown here is derived from an EMBL/GenBank/DDBJ whole genome shotgun (WGS) entry which is preliminary data.</text>
</comment>
<gene>
    <name evidence="4" type="ORF">F0U44_01775</name>
</gene>
<dbReference type="RefSeq" id="WP_149726539.1">
    <property type="nucleotide sequence ID" value="NZ_VUJV01000001.1"/>
</dbReference>
<dbReference type="InterPro" id="IPR036691">
    <property type="entry name" value="Endo/exonu/phosph_ase_sf"/>
</dbReference>
<evidence type="ECO:0000259" key="3">
    <source>
        <dbReference type="Pfam" id="PF03372"/>
    </source>
</evidence>
<sequence length="367" mass="39606">MGKHELPRRARLLPVVGMFALVAALLAVGKFAMATDEPTAKDLTQSTAPSVSLADDEESSSAGPDRDKNKHATGDKKTSRQPPKVEKRRSQMLRDKVQLAADGLAPDDASFRMASFNVLGASHTAPGGNKHGYALGSSRMGWATQLIRGNNISVVGLQEYESVQHSTFARLTGGGWGIYPGLQIGNKGVRNSIAWNTGVWELVEAHTMDIPYFHGKPVPIPYILLKHKATGRLSWFINTHNPASTRGPAQHWRDVATSKQIALMNDLQAPQNPNELGTPTFLMGDFNEKAEAFCAVTVRANAQAANGGTSSPCRLPSNHGIDWIFGSIPGVTFSGYVRMDGGLVNRVSDHPMVFSDVTLTGEAPWIE</sequence>
<name>A0A5B1LN69_9ACTN</name>
<accession>A0A5B1LN69</accession>
<dbReference type="Pfam" id="PF03372">
    <property type="entry name" value="Exo_endo_phos"/>
    <property type="match status" value="1"/>
</dbReference>
<protein>
    <recommendedName>
        <fullName evidence="3">Endonuclease/exonuclease/phosphatase domain-containing protein</fullName>
    </recommendedName>
</protein>
<evidence type="ECO:0000313" key="5">
    <source>
        <dbReference type="Proteomes" id="UP000325003"/>
    </source>
</evidence>
<reference evidence="4 5" key="2">
    <citation type="submission" date="2019-09" db="EMBL/GenBank/DDBJ databases">
        <authorList>
            <person name="Jin C."/>
        </authorList>
    </citation>
    <scope>NUCLEOTIDE SEQUENCE [LARGE SCALE GENOMIC DNA]</scope>
    <source>
        <strain evidence="4 5">BN130099</strain>
    </source>
</reference>
<proteinExistence type="predicted"/>
<dbReference type="GO" id="GO:0003824">
    <property type="term" value="F:catalytic activity"/>
    <property type="evidence" value="ECO:0007669"/>
    <property type="project" value="InterPro"/>
</dbReference>
<feature type="domain" description="Endonuclease/exonuclease/phosphatase" evidence="3">
    <location>
        <begin position="115"/>
        <end position="350"/>
    </location>
</feature>
<feature type="compositionally biased region" description="Basic and acidic residues" evidence="1">
    <location>
        <begin position="64"/>
        <end position="91"/>
    </location>
</feature>
<keyword evidence="2" id="KW-0472">Membrane</keyword>
<reference evidence="4 5" key="1">
    <citation type="submission" date="2019-09" db="EMBL/GenBank/DDBJ databases">
        <title>Nocardioides panacisoli sp. nov., isolated from the soil of a ginseng field.</title>
        <authorList>
            <person name="Cho C."/>
        </authorList>
    </citation>
    <scope>NUCLEOTIDE SEQUENCE [LARGE SCALE GENOMIC DNA]</scope>
    <source>
        <strain evidence="4 5">BN130099</strain>
    </source>
</reference>
<feature type="transmembrane region" description="Helical" evidence="2">
    <location>
        <begin position="12"/>
        <end position="33"/>
    </location>
</feature>
<keyword evidence="5" id="KW-1185">Reference proteome</keyword>
<keyword evidence="2" id="KW-1133">Transmembrane helix</keyword>
<dbReference type="Proteomes" id="UP000325003">
    <property type="component" value="Unassembled WGS sequence"/>
</dbReference>
<dbReference type="EMBL" id="VUJV01000001">
    <property type="protein sequence ID" value="KAA1421079.1"/>
    <property type="molecule type" value="Genomic_DNA"/>
</dbReference>